<dbReference type="InterPro" id="IPR043519">
    <property type="entry name" value="NT_sf"/>
</dbReference>
<dbReference type="EMBL" id="ML213590">
    <property type="protein sequence ID" value="TFK44529.1"/>
    <property type="molecule type" value="Genomic_DNA"/>
</dbReference>
<proteinExistence type="predicted"/>
<dbReference type="Proteomes" id="UP000308652">
    <property type="component" value="Unassembled WGS sequence"/>
</dbReference>
<gene>
    <name evidence="1" type="ORF">BDQ12DRAFT_741462</name>
</gene>
<name>A0A5C3MGH7_9AGAR</name>
<sequence>MAEEIITKEDLDQAIAILNTNYPGTWAIIGGCCSNIHGSNRPTADIDIIVERRVTINHPSLPLVDGKLHVKLPSGKLLKLDVILEVNDKHSYEDLSSHISNTALGAQIVDDVASLGLKLNTYYRRPDNREGKRESDLDDIVFYTNKLLKEGRTLTLNDTLPFQINCYNFYLIRKELRFLGEWENFLQVGGQNFEKNREEHTQDELDIMECVSESD</sequence>
<evidence type="ECO:0000313" key="2">
    <source>
        <dbReference type="Proteomes" id="UP000308652"/>
    </source>
</evidence>
<dbReference type="OrthoDB" id="4358016at2759"/>
<protein>
    <submittedName>
        <fullName evidence="1">Uncharacterized protein</fullName>
    </submittedName>
</protein>
<reference evidence="1 2" key="1">
    <citation type="journal article" date="2019" name="Nat. Ecol. Evol.">
        <title>Megaphylogeny resolves global patterns of mushroom evolution.</title>
        <authorList>
            <person name="Varga T."/>
            <person name="Krizsan K."/>
            <person name="Foldi C."/>
            <person name="Dima B."/>
            <person name="Sanchez-Garcia M."/>
            <person name="Sanchez-Ramirez S."/>
            <person name="Szollosi G.J."/>
            <person name="Szarkandi J.G."/>
            <person name="Papp V."/>
            <person name="Albert L."/>
            <person name="Andreopoulos W."/>
            <person name="Angelini C."/>
            <person name="Antonin V."/>
            <person name="Barry K.W."/>
            <person name="Bougher N.L."/>
            <person name="Buchanan P."/>
            <person name="Buyck B."/>
            <person name="Bense V."/>
            <person name="Catcheside P."/>
            <person name="Chovatia M."/>
            <person name="Cooper J."/>
            <person name="Damon W."/>
            <person name="Desjardin D."/>
            <person name="Finy P."/>
            <person name="Geml J."/>
            <person name="Haridas S."/>
            <person name="Hughes K."/>
            <person name="Justo A."/>
            <person name="Karasinski D."/>
            <person name="Kautmanova I."/>
            <person name="Kiss B."/>
            <person name="Kocsube S."/>
            <person name="Kotiranta H."/>
            <person name="LaButti K.M."/>
            <person name="Lechner B.E."/>
            <person name="Liimatainen K."/>
            <person name="Lipzen A."/>
            <person name="Lukacs Z."/>
            <person name="Mihaltcheva S."/>
            <person name="Morgado L.N."/>
            <person name="Niskanen T."/>
            <person name="Noordeloos M.E."/>
            <person name="Ohm R.A."/>
            <person name="Ortiz-Santana B."/>
            <person name="Ovrebo C."/>
            <person name="Racz N."/>
            <person name="Riley R."/>
            <person name="Savchenko A."/>
            <person name="Shiryaev A."/>
            <person name="Soop K."/>
            <person name="Spirin V."/>
            <person name="Szebenyi C."/>
            <person name="Tomsovsky M."/>
            <person name="Tulloss R.E."/>
            <person name="Uehling J."/>
            <person name="Grigoriev I.V."/>
            <person name="Vagvolgyi C."/>
            <person name="Papp T."/>
            <person name="Martin F.M."/>
            <person name="Miettinen O."/>
            <person name="Hibbett D.S."/>
            <person name="Nagy L.G."/>
        </authorList>
    </citation>
    <scope>NUCLEOTIDE SEQUENCE [LARGE SCALE GENOMIC DNA]</scope>
    <source>
        <strain evidence="1 2">CBS 166.37</strain>
    </source>
</reference>
<evidence type="ECO:0000313" key="1">
    <source>
        <dbReference type="EMBL" id="TFK44529.1"/>
    </source>
</evidence>
<accession>A0A5C3MGH7</accession>
<dbReference type="AlphaFoldDB" id="A0A5C3MGH7"/>
<dbReference type="SUPFAM" id="SSF81301">
    <property type="entry name" value="Nucleotidyltransferase"/>
    <property type="match status" value="1"/>
</dbReference>
<keyword evidence="2" id="KW-1185">Reference proteome</keyword>
<dbReference type="Gene3D" id="3.30.460.40">
    <property type="match status" value="1"/>
</dbReference>
<organism evidence="1 2">
    <name type="scientific">Crucibulum laeve</name>
    <dbReference type="NCBI Taxonomy" id="68775"/>
    <lineage>
        <taxon>Eukaryota</taxon>
        <taxon>Fungi</taxon>
        <taxon>Dikarya</taxon>
        <taxon>Basidiomycota</taxon>
        <taxon>Agaricomycotina</taxon>
        <taxon>Agaricomycetes</taxon>
        <taxon>Agaricomycetidae</taxon>
        <taxon>Agaricales</taxon>
        <taxon>Agaricineae</taxon>
        <taxon>Nidulariaceae</taxon>
        <taxon>Crucibulum</taxon>
    </lineage>
</organism>